<evidence type="ECO:0000313" key="3">
    <source>
        <dbReference type="Proteomes" id="UP000728032"/>
    </source>
</evidence>
<evidence type="ECO:0000256" key="1">
    <source>
        <dbReference type="ARBA" id="ARBA00022703"/>
    </source>
</evidence>
<reference evidence="2" key="1">
    <citation type="submission" date="2020-11" db="EMBL/GenBank/DDBJ databases">
        <authorList>
            <person name="Tran Van P."/>
        </authorList>
    </citation>
    <scope>NUCLEOTIDE SEQUENCE</scope>
</reference>
<feature type="non-terminal residue" evidence="2">
    <location>
        <position position="63"/>
    </location>
</feature>
<dbReference type="EMBL" id="CAJPVJ010036790">
    <property type="protein sequence ID" value="CAG2181335.1"/>
    <property type="molecule type" value="Genomic_DNA"/>
</dbReference>
<sequence length="63" mass="7266">MADKLSQLYDNYNQLDAAKDNITQFESSYLSILSAVKGSPQEKQLCSQFISKFFVHFPNHYDT</sequence>
<dbReference type="AlphaFoldDB" id="A0A7R9MQS6"/>
<name>A0A7R9MQS6_9ACAR</name>
<dbReference type="Proteomes" id="UP000728032">
    <property type="component" value="Unassembled WGS sequence"/>
</dbReference>
<gene>
    <name evidence="2" type="ORF">ONB1V03_LOCUS20756</name>
</gene>
<organism evidence="2">
    <name type="scientific">Oppiella nova</name>
    <dbReference type="NCBI Taxonomy" id="334625"/>
    <lineage>
        <taxon>Eukaryota</taxon>
        <taxon>Metazoa</taxon>
        <taxon>Ecdysozoa</taxon>
        <taxon>Arthropoda</taxon>
        <taxon>Chelicerata</taxon>
        <taxon>Arachnida</taxon>
        <taxon>Acari</taxon>
        <taxon>Acariformes</taxon>
        <taxon>Sarcoptiformes</taxon>
        <taxon>Oribatida</taxon>
        <taxon>Brachypylina</taxon>
        <taxon>Oppioidea</taxon>
        <taxon>Oppiidae</taxon>
        <taxon>Oppiella</taxon>
    </lineage>
</organism>
<dbReference type="GO" id="GO:0005634">
    <property type="term" value="C:nucleus"/>
    <property type="evidence" value="ECO:0007669"/>
    <property type="project" value="TreeGrafter"/>
</dbReference>
<dbReference type="GO" id="GO:0003723">
    <property type="term" value="F:RNA binding"/>
    <property type="evidence" value="ECO:0007669"/>
    <property type="project" value="TreeGrafter"/>
</dbReference>
<dbReference type="PANTHER" id="PTHR12758">
    <property type="entry name" value="APOPTOSIS INHIBITOR 5-RELATED"/>
    <property type="match status" value="1"/>
</dbReference>
<dbReference type="GO" id="GO:0043066">
    <property type="term" value="P:negative regulation of apoptotic process"/>
    <property type="evidence" value="ECO:0007669"/>
    <property type="project" value="TreeGrafter"/>
</dbReference>
<keyword evidence="1" id="KW-0053">Apoptosis</keyword>
<evidence type="ECO:0000313" key="2">
    <source>
        <dbReference type="EMBL" id="CAD7664198.1"/>
    </source>
</evidence>
<dbReference type="OrthoDB" id="19224at2759"/>
<proteinExistence type="predicted"/>
<dbReference type="Pfam" id="PF05918">
    <property type="entry name" value="API5"/>
    <property type="match status" value="1"/>
</dbReference>
<dbReference type="EMBL" id="OC951615">
    <property type="protein sequence ID" value="CAD7664198.1"/>
    <property type="molecule type" value="Genomic_DNA"/>
</dbReference>
<keyword evidence="3" id="KW-1185">Reference proteome</keyword>
<protein>
    <submittedName>
        <fullName evidence="2">Uncharacterized protein</fullName>
    </submittedName>
</protein>
<dbReference type="InterPro" id="IPR008383">
    <property type="entry name" value="API5"/>
</dbReference>
<dbReference type="PANTHER" id="PTHR12758:SF19">
    <property type="entry name" value="APOPTOSIS INHIBITOR 5"/>
    <property type="match status" value="1"/>
</dbReference>
<dbReference type="GO" id="GO:0006915">
    <property type="term" value="P:apoptotic process"/>
    <property type="evidence" value="ECO:0007669"/>
    <property type="project" value="UniProtKB-KW"/>
</dbReference>
<accession>A0A7R9MQS6</accession>